<dbReference type="PANTHER" id="PTHR21310">
    <property type="entry name" value="AMINOGLYCOSIDE PHOSPHOTRANSFERASE-RELATED-RELATED"/>
    <property type="match status" value="1"/>
</dbReference>
<feature type="compositionally biased region" description="Basic and acidic residues" evidence="1">
    <location>
        <begin position="249"/>
        <end position="259"/>
    </location>
</feature>
<dbReference type="SUPFAM" id="SSF56112">
    <property type="entry name" value="Protein kinase-like (PK-like)"/>
    <property type="match status" value="2"/>
</dbReference>
<dbReference type="Gene3D" id="3.90.1200.10">
    <property type="match status" value="1"/>
</dbReference>
<sequence length="468" mass="53072">MAKADFHGLSWTSTIWSLEPTWTLEPSPAAIAELIKSLGITDATISFLAQGGFNKVYTVASPANEDLILRIALPVDPRFKTRSEVATMEWMRYNTTIPVPRVLRYGESRANIVGFEWILMTKLPGKHLGDVWNTISYAAKEALVRRIAGIWAELFRRPMRGVGNIYSVSPKKEEPAKVGRIVSMQFFWGNRIYQDVSRGPFESSREWMLARLGLCENECHATLERFEGVERNGADGGDEGGGGVNSDDNNGRDDKGGRDDEGDEGDENDEDDDDDKEEAERTLDIVMRLKPLVDRIFPEGQSGEEKTVFSHHDLSNHNVLVDDDGALTGLLDWECVSAVPLWKACDFPSFLGGRPREVKPDQTAYDLNDEESADDYWRYLKEYEITNLRRVFLDEMAILEPEWMQIFKASQVHRDLETAVLDCDSELSARNIRYWSDNVMAEKSNMLTLEDRRYGCYGPDDSKDDIIL</sequence>
<evidence type="ECO:0000259" key="2">
    <source>
        <dbReference type="Pfam" id="PF01636"/>
    </source>
</evidence>
<dbReference type="GeneID" id="28836109"/>
<feature type="compositionally biased region" description="Acidic residues" evidence="1">
    <location>
        <begin position="260"/>
        <end position="277"/>
    </location>
</feature>
<proteinExistence type="predicted"/>
<dbReference type="OrthoDB" id="2831558at2759"/>
<organism evidence="3 4">
    <name type="scientific">Pseudogymnoascus verrucosus</name>
    <dbReference type="NCBI Taxonomy" id="342668"/>
    <lineage>
        <taxon>Eukaryota</taxon>
        <taxon>Fungi</taxon>
        <taxon>Dikarya</taxon>
        <taxon>Ascomycota</taxon>
        <taxon>Pezizomycotina</taxon>
        <taxon>Leotiomycetes</taxon>
        <taxon>Thelebolales</taxon>
        <taxon>Thelebolaceae</taxon>
        <taxon>Pseudogymnoascus</taxon>
    </lineage>
</organism>
<evidence type="ECO:0000313" key="3">
    <source>
        <dbReference type="EMBL" id="OBT99243.1"/>
    </source>
</evidence>
<evidence type="ECO:0000313" key="4">
    <source>
        <dbReference type="Proteomes" id="UP000091956"/>
    </source>
</evidence>
<dbReference type="PANTHER" id="PTHR21310:SF13">
    <property type="entry name" value="AMINOGLYCOSIDE PHOSPHOTRANSFERASE DOMAIN-CONTAINING PROTEIN"/>
    <property type="match status" value="1"/>
</dbReference>
<dbReference type="Pfam" id="PF01636">
    <property type="entry name" value="APH"/>
    <property type="match status" value="1"/>
</dbReference>
<gene>
    <name evidence="3" type="ORF">VE01_02723</name>
</gene>
<dbReference type="AlphaFoldDB" id="A0A1B8GTT5"/>
<dbReference type="EMBL" id="KV460213">
    <property type="protein sequence ID" value="OBT99243.1"/>
    <property type="molecule type" value="Genomic_DNA"/>
</dbReference>
<evidence type="ECO:0000256" key="1">
    <source>
        <dbReference type="SAM" id="MobiDB-lite"/>
    </source>
</evidence>
<feature type="region of interest" description="Disordered" evidence="1">
    <location>
        <begin position="230"/>
        <end position="279"/>
    </location>
</feature>
<name>A0A1B8GTT5_9PEZI</name>
<reference evidence="4" key="2">
    <citation type="journal article" date="2018" name="Nat. Commun.">
        <title>Extreme sensitivity to ultraviolet light in the fungal pathogen causing white-nose syndrome of bats.</title>
        <authorList>
            <person name="Palmer J.M."/>
            <person name="Drees K.P."/>
            <person name="Foster J.T."/>
            <person name="Lindner D.L."/>
        </authorList>
    </citation>
    <scope>NUCLEOTIDE SEQUENCE [LARGE SCALE GENOMIC DNA]</scope>
    <source>
        <strain evidence="4">UAMH 10579</strain>
    </source>
</reference>
<dbReference type="STRING" id="342668.A0A1B8GTT5"/>
<protein>
    <recommendedName>
        <fullName evidence="2">Aminoglycoside phosphotransferase domain-containing protein</fullName>
    </recommendedName>
</protein>
<dbReference type="Proteomes" id="UP000091956">
    <property type="component" value="Unassembled WGS sequence"/>
</dbReference>
<reference evidence="3 4" key="1">
    <citation type="submission" date="2016-03" db="EMBL/GenBank/DDBJ databases">
        <title>Comparative genomics of Pseudogymnoascus destructans, the fungus causing white-nose syndrome of bats.</title>
        <authorList>
            <person name="Palmer J.M."/>
            <person name="Drees K.P."/>
            <person name="Foster J.T."/>
            <person name="Lindner D.L."/>
        </authorList>
    </citation>
    <scope>NUCLEOTIDE SEQUENCE [LARGE SCALE GENOMIC DNA]</scope>
    <source>
        <strain evidence="3 4">UAMH 10579</strain>
    </source>
</reference>
<dbReference type="InterPro" id="IPR002575">
    <property type="entry name" value="Aminoglycoside_PTrfase"/>
</dbReference>
<keyword evidence="4" id="KW-1185">Reference proteome</keyword>
<feature type="domain" description="Aminoglycoside phosphotransferase" evidence="2">
    <location>
        <begin position="45"/>
        <end position="337"/>
    </location>
</feature>
<dbReference type="RefSeq" id="XP_018132976.1">
    <property type="nucleotide sequence ID" value="XM_018272228.2"/>
</dbReference>
<accession>A0A1B8GTT5</accession>
<dbReference type="InterPro" id="IPR051678">
    <property type="entry name" value="AGP_Transferase"/>
</dbReference>
<dbReference type="InterPro" id="IPR011009">
    <property type="entry name" value="Kinase-like_dom_sf"/>
</dbReference>